<sequence length="107" mass="11761">GLLHWREDVLVEEPSSERPAVTEIKRSLQGSCGGWSAIRVRQYLVRALSPLSLFLIYIVLGLLGVQGSMFVYKPLKANGASCRSLLDLIFQRSSLLYNKPANGGVAN</sequence>
<feature type="transmembrane region" description="Helical" evidence="1">
    <location>
        <begin position="51"/>
        <end position="72"/>
    </location>
</feature>
<proteinExistence type="predicted"/>
<keyword evidence="3" id="KW-1185">Reference proteome</keyword>
<dbReference type="Proteomes" id="UP001341281">
    <property type="component" value="Chromosome 10"/>
</dbReference>
<evidence type="ECO:0000313" key="3">
    <source>
        <dbReference type="Proteomes" id="UP001341281"/>
    </source>
</evidence>
<keyword evidence="1" id="KW-1133">Transmembrane helix</keyword>
<protein>
    <submittedName>
        <fullName evidence="2">Uncharacterized protein</fullName>
    </submittedName>
</protein>
<keyword evidence="1" id="KW-0472">Membrane</keyword>
<dbReference type="AlphaFoldDB" id="A0AAQ3US15"/>
<evidence type="ECO:0000256" key="1">
    <source>
        <dbReference type="SAM" id="Phobius"/>
    </source>
</evidence>
<name>A0AAQ3US15_PASNO</name>
<feature type="non-terminal residue" evidence="2">
    <location>
        <position position="107"/>
    </location>
</feature>
<accession>A0AAQ3US15</accession>
<gene>
    <name evidence="2" type="ORF">U9M48_042144</name>
</gene>
<organism evidence="2 3">
    <name type="scientific">Paspalum notatum var. saurae</name>
    <dbReference type="NCBI Taxonomy" id="547442"/>
    <lineage>
        <taxon>Eukaryota</taxon>
        <taxon>Viridiplantae</taxon>
        <taxon>Streptophyta</taxon>
        <taxon>Embryophyta</taxon>
        <taxon>Tracheophyta</taxon>
        <taxon>Spermatophyta</taxon>
        <taxon>Magnoliopsida</taxon>
        <taxon>Liliopsida</taxon>
        <taxon>Poales</taxon>
        <taxon>Poaceae</taxon>
        <taxon>PACMAD clade</taxon>
        <taxon>Panicoideae</taxon>
        <taxon>Andropogonodae</taxon>
        <taxon>Paspaleae</taxon>
        <taxon>Paspalinae</taxon>
        <taxon>Paspalum</taxon>
    </lineage>
</organism>
<dbReference type="EMBL" id="CP144754">
    <property type="protein sequence ID" value="WVZ96514.1"/>
    <property type="molecule type" value="Genomic_DNA"/>
</dbReference>
<reference evidence="2 3" key="1">
    <citation type="submission" date="2024-02" db="EMBL/GenBank/DDBJ databases">
        <title>High-quality chromosome-scale genome assembly of Pensacola bahiagrass (Paspalum notatum Flugge var. saurae).</title>
        <authorList>
            <person name="Vega J.M."/>
            <person name="Podio M."/>
            <person name="Orjuela J."/>
            <person name="Siena L.A."/>
            <person name="Pessino S.C."/>
            <person name="Combes M.C."/>
            <person name="Mariac C."/>
            <person name="Albertini E."/>
            <person name="Pupilli F."/>
            <person name="Ortiz J.P.A."/>
            <person name="Leblanc O."/>
        </authorList>
    </citation>
    <scope>NUCLEOTIDE SEQUENCE [LARGE SCALE GENOMIC DNA]</scope>
    <source>
        <strain evidence="2">R1</strain>
        <tissue evidence="2">Leaf</tissue>
    </source>
</reference>
<evidence type="ECO:0000313" key="2">
    <source>
        <dbReference type="EMBL" id="WVZ96514.1"/>
    </source>
</evidence>
<keyword evidence="1" id="KW-0812">Transmembrane</keyword>